<dbReference type="SUPFAM" id="SSF52096">
    <property type="entry name" value="ClpP/crotonase"/>
    <property type="match status" value="1"/>
</dbReference>
<dbReference type="EMBL" id="JAHWXP010000001">
    <property type="protein sequence ID" value="MBY8335792.1"/>
    <property type="molecule type" value="Genomic_DNA"/>
</dbReference>
<dbReference type="Gene3D" id="6.20.390.30">
    <property type="match status" value="1"/>
</dbReference>
<dbReference type="Pfam" id="PF00378">
    <property type="entry name" value="ECH_1"/>
    <property type="match status" value="1"/>
</dbReference>
<evidence type="ECO:0000313" key="1">
    <source>
        <dbReference type="EMBL" id="MBY8335792.1"/>
    </source>
</evidence>
<proteinExistence type="predicted"/>
<sequence length="307" mass="33513">MNRVSTNFERHIILDEAGDPVLAEDAPHIQPALFALEGLRVEYDADTKALWTNMVPKGRASFTPAMLADFEHWQDLIEGSFGPDDLRFLVLGSHAPGVFCYGGDLELFRQLIIEGDRKSLVSYGHRCCRILDRNIAGLGLPILTIGLVQGAALGGGLEALLSFDFIIAEESATFGLPEIMFGLFPGMGAHALLSRMIGTVAAERLITSGRTYTATEMHAIGLVHEVVPDGEGEAAVQLFITKNSRRHAGLLGSRKATKRTWNLALAELNEITEQWADTALKLTERDLKLMGRLVAQQRRAGRTPVPA</sequence>
<evidence type="ECO:0000313" key="2">
    <source>
        <dbReference type="Proteomes" id="UP000759298"/>
    </source>
</evidence>
<accession>A0ABS7P9P9</accession>
<dbReference type="PANTHER" id="PTHR11941:SF54">
    <property type="entry name" value="ENOYL-COA HYDRATASE, MITOCHONDRIAL"/>
    <property type="match status" value="1"/>
</dbReference>
<name>A0ABS7P9P9_9SPHN</name>
<dbReference type="Proteomes" id="UP000759298">
    <property type="component" value="Unassembled WGS sequence"/>
</dbReference>
<comment type="caution">
    <text evidence="1">The sequence shown here is derived from an EMBL/GenBank/DDBJ whole genome shotgun (WGS) entry which is preliminary data.</text>
</comment>
<dbReference type="InterPro" id="IPR001753">
    <property type="entry name" value="Enoyl-CoA_hydra/iso"/>
</dbReference>
<gene>
    <name evidence="1" type="ORF">KYN89_01900</name>
</gene>
<dbReference type="Gene3D" id="3.90.226.10">
    <property type="entry name" value="2-enoyl-CoA Hydratase, Chain A, domain 1"/>
    <property type="match status" value="1"/>
</dbReference>
<dbReference type="NCBIfam" id="NF006452">
    <property type="entry name" value="PRK08788.1"/>
    <property type="match status" value="1"/>
</dbReference>
<dbReference type="PANTHER" id="PTHR11941">
    <property type="entry name" value="ENOYL-COA HYDRATASE-RELATED"/>
    <property type="match status" value="1"/>
</dbReference>
<keyword evidence="2" id="KW-1185">Reference proteome</keyword>
<protein>
    <submittedName>
        <fullName evidence="1">Crotonase/enoyl-CoA hydratase family protein</fullName>
    </submittedName>
</protein>
<dbReference type="InterPro" id="IPR029045">
    <property type="entry name" value="ClpP/crotonase-like_dom_sf"/>
</dbReference>
<dbReference type="CDD" id="cd06558">
    <property type="entry name" value="crotonase-like"/>
    <property type="match status" value="1"/>
</dbReference>
<dbReference type="RefSeq" id="WP_222823556.1">
    <property type="nucleotide sequence ID" value="NZ_JAHWXP010000001.1"/>
</dbReference>
<organism evidence="1 2">
    <name type="scientific">Alteriqipengyuania abyssalis</name>
    <dbReference type="NCBI Taxonomy" id="2860200"/>
    <lineage>
        <taxon>Bacteria</taxon>
        <taxon>Pseudomonadati</taxon>
        <taxon>Pseudomonadota</taxon>
        <taxon>Alphaproteobacteria</taxon>
        <taxon>Sphingomonadales</taxon>
        <taxon>Erythrobacteraceae</taxon>
        <taxon>Alteriqipengyuania</taxon>
    </lineage>
</organism>
<reference evidence="1 2" key="1">
    <citation type="submission" date="2021-07" db="EMBL/GenBank/DDBJ databases">
        <title>Alteriqipengyuania abyssalis NZ-12B nov, sp.nov isolated from deep sea sponge in pacific ocean.</title>
        <authorList>
            <person name="Tareen S."/>
            <person name="Wink J."/>
        </authorList>
    </citation>
    <scope>NUCLEOTIDE SEQUENCE [LARGE SCALE GENOMIC DNA]</scope>
    <source>
        <strain evidence="1 2">NZ-12B</strain>
    </source>
</reference>